<dbReference type="CDD" id="cd03441">
    <property type="entry name" value="R_hydratase_like"/>
    <property type="match status" value="1"/>
</dbReference>
<dbReference type="EMBL" id="VDGG01000044">
    <property type="protein sequence ID" value="TQR08560.1"/>
    <property type="molecule type" value="Genomic_DNA"/>
</dbReference>
<dbReference type="AlphaFoldDB" id="A0A544STM1"/>
<evidence type="ECO:0000259" key="1">
    <source>
        <dbReference type="Pfam" id="PF13452"/>
    </source>
</evidence>
<dbReference type="PIRSF" id="PIRSF018072">
    <property type="entry name" value="UCP018072"/>
    <property type="match status" value="1"/>
</dbReference>
<organism evidence="2 3">
    <name type="scientific">Psychrobacillus soli</name>
    <dbReference type="NCBI Taxonomy" id="1543965"/>
    <lineage>
        <taxon>Bacteria</taxon>
        <taxon>Bacillati</taxon>
        <taxon>Bacillota</taxon>
        <taxon>Bacilli</taxon>
        <taxon>Bacillales</taxon>
        <taxon>Bacillaceae</taxon>
        <taxon>Psychrobacillus</taxon>
    </lineage>
</organism>
<dbReference type="InterPro" id="IPR029069">
    <property type="entry name" value="HotDog_dom_sf"/>
</dbReference>
<feature type="domain" description="FAS1-like dehydratase" evidence="1">
    <location>
        <begin position="6"/>
        <end position="124"/>
    </location>
</feature>
<gene>
    <name evidence="2" type="ORF">FG383_16575</name>
</gene>
<dbReference type="Gene3D" id="3.10.129.10">
    <property type="entry name" value="Hotdog Thioesterase"/>
    <property type="match status" value="1"/>
</dbReference>
<keyword evidence="3" id="KW-1185">Reference proteome</keyword>
<dbReference type="OrthoDB" id="160199at2"/>
<dbReference type="Proteomes" id="UP000318937">
    <property type="component" value="Unassembled WGS sequence"/>
</dbReference>
<proteinExistence type="predicted"/>
<dbReference type="RefSeq" id="WP_142608510.1">
    <property type="nucleotide sequence ID" value="NZ_VDGG01000044.1"/>
</dbReference>
<dbReference type="Pfam" id="PF13452">
    <property type="entry name" value="FAS1_DH_region"/>
    <property type="match status" value="1"/>
</dbReference>
<accession>A0A544STM1</accession>
<name>A0A544STM1_9BACI</name>
<reference evidence="2 3" key="1">
    <citation type="submission" date="2019-05" db="EMBL/GenBank/DDBJ databases">
        <title>Psychrobacillus vulpis sp. nov., a new species isolated from feces of a red fox that inhabits in The Tablas de Daimiel Natural Park, Albacete, Spain.</title>
        <authorList>
            <person name="Rodriguez M."/>
            <person name="Reina J.C."/>
            <person name="Bejar V."/>
            <person name="Llamas I."/>
        </authorList>
    </citation>
    <scope>NUCLEOTIDE SEQUENCE [LARGE SCALE GENOMIC DNA]</scope>
    <source>
        <strain evidence="2 3">NHI-2</strain>
    </source>
</reference>
<sequence>MLKGIIGKKSKKVKNTVEAGAVKNFAFSIGDPSPLYIDEVTGKKSRYKRRIAPPTFPFTLDYGVIPELHLPTKGLIHGEQSFHYYRPLFVGEEIFCHFEIKDYYEKFGNNGSMGFLVTKRYGEDLNRDLIYTDEQILILNEVVRKGLIL</sequence>
<evidence type="ECO:0000313" key="2">
    <source>
        <dbReference type="EMBL" id="TQR08560.1"/>
    </source>
</evidence>
<comment type="caution">
    <text evidence="2">The sequence shown here is derived from an EMBL/GenBank/DDBJ whole genome shotgun (WGS) entry which is preliminary data.</text>
</comment>
<protein>
    <submittedName>
        <fullName evidence="2">MaoC family dehydratase</fullName>
    </submittedName>
</protein>
<dbReference type="SUPFAM" id="SSF54637">
    <property type="entry name" value="Thioesterase/thiol ester dehydrase-isomerase"/>
    <property type="match status" value="1"/>
</dbReference>
<evidence type="ECO:0000313" key="3">
    <source>
        <dbReference type="Proteomes" id="UP000318937"/>
    </source>
</evidence>
<dbReference type="InterPro" id="IPR016709">
    <property type="entry name" value="HadA-like"/>
</dbReference>
<dbReference type="InterPro" id="IPR039569">
    <property type="entry name" value="FAS1-like_DH_region"/>
</dbReference>